<evidence type="ECO:0000256" key="7">
    <source>
        <dbReference type="SAM" id="MobiDB-lite"/>
    </source>
</evidence>
<accession>A0ABV6Z627</accession>
<keyword evidence="8" id="KW-0472">Membrane</keyword>
<evidence type="ECO:0000256" key="8">
    <source>
        <dbReference type="SAM" id="Phobius"/>
    </source>
</evidence>
<reference evidence="10 11" key="1">
    <citation type="submission" date="2024-09" db="EMBL/GenBank/DDBJ databases">
        <title>Laminarin stimulates single cell rates of sulfate reduction while oxygen inhibits transcriptomic activity in coastal marine sediment.</title>
        <authorList>
            <person name="Lindsay M."/>
            <person name="Orcutt B."/>
            <person name="Emerson D."/>
            <person name="Stepanauskas R."/>
            <person name="D'Angelo T."/>
        </authorList>
    </citation>
    <scope>NUCLEOTIDE SEQUENCE [LARGE SCALE GENOMIC DNA]</scope>
    <source>
        <strain evidence="10">SAG AM-311-K15</strain>
    </source>
</reference>
<evidence type="ECO:0000256" key="1">
    <source>
        <dbReference type="ARBA" id="ARBA00004418"/>
    </source>
</evidence>
<evidence type="ECO:0000313" key="11">
    <source>
        <dbReference type="Proteomes" id="UP001594351"/>
    </source>
</evidence>
<dbReference type="InterPro" id="IPR031811">
    <property type="entry name" value="ALGX/ALGJ_SGNH-like"/>
</dbReference>
<feature type="compositionally biased region" description="Polar residues" evidence="7">
    <location>
        <begin position="10"/>
        <end position="23"/>
    </location>
</feature>
<dbReference type="EMBL" id="JBHPBY010000638">
    <property type="protein sequence ID" value="MFC1853895.1"/>
    <property type="molecule type" value="Genomic_DNA"/>
</dbReference>
<comment type="pathway">
    <text evidence="2">Glycan biosynthesis; alginate biosynthesis.</text>
</comment>
<dbReference type="Proteomes" id="UP001594351">
    <property type="component" value="Unassembled WGS sequence"/>
</dbReference>
<feature type="non-terminal residue" evidence="10">
    <location>
        <position position="1"/>
    </location>
</feature>
<sequence length="441" mass="51150">PQSPPDPDNSHSYQSMKTQSRKTTAGPRSGLKKSCFLTAKVCFFISYLLITSSLIIFTLFEFFPGLLDFINLDRIMYFQQRTRFSPHSKLVFTSRKAGRHFEYRLRGDLYAPQFGFKVRDRSYIASYNRYGFRTNSSRAPFDVLMIGDSYIEIGETDQDTISEKLKEASGLSVFNMGREWYGPDQYNELLKEYGQQLKPRYAIFCFFEGNDIDDVREYLSWLHGGNYHHLAIIKGSFWTRYFIALKDSYAYLRSSWQRLRQQRPGTRGSAQVSKSTPLHPELAIINLPDKKVVMRFGYWNAYASKDHLLQCLEFRRLRILLDVFKNHATSQGIIPLLLYIPTKAQIYGSFYSSDSGQLFLDKITKQLHYENNSVDAVLEIAHDLDLKTLNLLPYFKQLASQGSLLYYPFDTHWNIVGREAAADFMASYFKQLDGQTTPSTE</sequence>
<dbReference type="SUPFAM" id="SSF52266">
    <property type="entry name" value="SGNH hydrolase"/>
    <property type="match status" value="1"/>
</dbReference>
<name>A0ABV6Z627_UNCC1</name>
<feature type="region of interest" description="Disordered" evidence="7">
    <location>
        <begin position="1"/>
        <end position="29"/>
    </location>
</feature>
<evidence type="ECO:0000256" key="3">
    <source>
        <dbReference type="ARBA" id="ARBA00022679"/>
    </source>
</evidence>
<keyword evidence="6" id="KW-0016">Alginate biosynthesis</keyword>
<evidence type="ECO:0000256" key="6">
    <source>
        <dbReference type="ARBA" id="ARBA00022841"/>
    </source>
</evidence>
<feature type="transmembrane region" description="Helical" evidence="8">
    <location>
        <begin position="41"/>
        <end position="63"/>
    </location>
</feature>
<keyword evidence="8" id="KW-0812">Transmembrane</keyword>
<evidence type="ECO:0000259" key="9">
    <source>
        <dbReference type="Pfam" id="PF16822"/>
    </source>
</evidence>
<feature type="domain" description="AlgX/AlgJ SGNH hydrolase-like" evidence="9">
    <location>
        <begin position="329"/>
        <end position="432"/>
    </location>
</feature>
<evidence type="ECO:0000256" key="2">
    <source>
        <dbReference type="ARBA" id="ARBA00005182"/>
    </source>
</evidence>
<evidence type="ECO:0000313" key="10">
    <source>
        <dbReference type="EMBL" id="MFC1853895.1"/>
    </source>
</evidence>
<comment type="subcellular location">
    <subcellularLocation>
        <location evidence="1">Periplasm</location>
    </subcellularLocation>
</comment>
<keyword evidence="3" id="KW-0808">Transferase</keyword>
<evidence type="ECO:0000256" key="5">
    <source>
        <dbReference type="ARBA" id="ARBA00022764"/>
    </source>
</evidence>
<keyword evidence="4" id="KW-0732">Signal</keyword>
<dbReference type="Pfam" id="PF16822">
    <property type="entry name" value="ALGX"/>
    <property type="match status" value="1"/>
</dbReference>
<organism evidence="10 11">
    <name type="scientific">candidate division CSSED10-310 bacterium</name>
    <dbReference type="NCBI Taxonomy" id="2855610"/>
    <lineage>
        <taxon>Bacteria</taxon>
        <taxon>Bacteria division CSSED10-310</taxon>
    </lineage>
</organism>
<keyword evidence="8" id="KW-1133">Transmembrane helix</keyword>
<comment type="caution">
    <text evidence="10">The sequence shown here is derived from an EMBL/GenBank/DDBJ whole genome shotgun (WGS) entry which is preliminary data.</text>
</comment>
<keyword evidence="5" id="KW-0574">Periplasm</keyword>
<keyword evidence="11" id="KW-1185">Reference proteome</keyword>
<proteinExistence type="predicted"/>
<evidence type="ECO:0000256" key="4">
    <source>
        <dbReference type="ARBA" id="ARBA00022729"/>
    </source>
</evidence>
<protein>
    <recommendedName>
        <fullName evidence="9">AlgX/AlgJ SGNH hydrolase-like domain-containing protein</fullName>
    </recommendedName>
</protein>
<gene>
    <name evidence="10" type="ORF">ACFL27_27235</name>
</gene>